<dbReference type="Proteomes" id="UP001143391">
    <property type="component" value="Unassembled WGS sequence"/>
</dbReference>
<feature type="region of interest" description="Disordered" evidence="1">
    <location>
        <begin position="252"/>
        <end position="292"/>
    </location>
</feature>
<keyword evidence="2" id="KW-0472">Membrane</keyword>
<protein>
    <submittedName>
        <fullName evidence="4">Uncharacterized protein</fullName>
    </submittedName>
</protein>
<evidence type="ECO:0000313" key="4">
    <source>
        <dbReference type="EMBL" id="MDF0749902.1"/>
    </source>
</evidence>
<keyword evidence="2" id="KW-0812">Transmembrane</keyword>
<feature type="chain" id="PRO_5047216631" evidence="3">
    <location>
        <begin position="23"/>
        <end position="488"/>
    </location>
</feature>
<evidence type="ECO:0000256" key="2">
    <source>
        <dbReference type="SAM" id="Phobius"/>
    </source>
</evidence>
<feature type="transmembrane region" description="Helical" evidence="2">
    <location>
        <begin position="465"/>
        <end position="486"/>
    </location>
</feature>
<name>A0ABT5Y8A0_9GAMM</name>
<reference evidence="4" key="1">
    <citation type="submission" date="2022-07" db="EMBL/GenBank/DDBJ databases">
        <title>Marinobacter iranensis a new bacterium isolate from a hipersaline lake in Iran.</title>
        <authorList>
            <person name="Mohammad A.M.A."/>
            <person name="Cristina S.-P."/>
            <person name="Antonio V."/>
        </authorList>
    </citation>
    <scope>NUCLEOTIDE SEQUENCE</scope>
    <source>
        <strain evidence="4">71-i</strain>
    </source>
</reference>
<proteinExistence type="predicted"/>
<dbReference type="RefSeq" id="WP_275705417.1">
    <property type="nucleotide sequence ID" value="NZ_JANCMW010000003.1"/>
</dbReference>
<keyword evidence="5" id="KW-1185">Reference proteome</keyword>
<comment type="caution">
    <text evidence="4">The sequence shown here is derived from an EMBL/GenBank/DDBJ whole genome shotgun (WGS) entry which is preliminary data.</text>
</comment>
<organism evidence="4 5">
    <name type="scientific">Marinobacter iranensis</name>
    <dbReference type="NCBI Taxonomy" id="2962607"/>
    <lineage>
        <taxon>Bacteria</taxon>
        <taxon>Pseudomonadati</taxon>
        <taxon>Pseudomonadota</taxon>
        <taxon>Gammaproteobacteria</taxon>
        <taxon>Pseudomonadales</taxon>
        <taxon>Marinobacteraceae</taxon>
        <taxon>Marinobacter</taxon>
    </lineage>
</organism>
<evidence type="ECO:0000313" key="5">
    <source>
        <dbReference type="Proteomes" id="UP001143391"/>
    </source>
</evidence>
<keyword evidence="2" id="KW-1133">Transmembrane helix</keyword>
<sequence>MRLSVQGCLILWLCLLSTEAFSAWDYQYGRDQYRYGTARESCEAWLTDVGQSYDHIDMHDPSEPNAEGRYSQGCTAKDQFDRFLAQVTNYYKPEQCNEAWQHEKNPITGEQPLETCTCANGWEDAGEDQNPRCQLPDQTPEECKENGQVHNPSNGLCELECEHGQLNGACLPPPEEPNECNSDSPDYRGQIVQGYGKSPINFCGDIDQCSGDKPGQIGLVNGELRCIAEDYGVPKCKGDSISVVDDYGFVCEPLTNKPEEPEEEENPPNTDTDGDGEPDEYQRENDPDAVNKGLDKVVDAINEGNRKTDTSNQHLGNIENAVKDIANNVGALKQMGENGELGGGGGGGSGGGGEGLKNDQGEDYLSDLADIKENTKNTADGIADLNEQFEAPDEGFNTEGLLGIPTLTETASSFSSAVLGHELIQSVSGLTDIPSQTTCPVWTIPATDYWQAIPMNIHCDILEEYRGTFSVIFMFFWTGIAIYAFLRA</sequence>
<gene>
    <name evidence="4" type="ORF">NLU14_06630</name>
</gene>
<feature type="signal peptide" evidence="3">
    <location>
        <begin position="1"/>
        <end position="22"/>
    </location>
</feature>
<evidence type="ECO:0000256" key="1">
    <source>
        <dbReference type="SAM" id="MobiDB-lite"/>
    </source>
</evidence>
<accession>A0ABT5Y8A0</accession>
<dbReference type="EMBL" id="JANCMW010000003">
    <property type="protein sequence ID" value="MDF0749902.1"/>
    <property type="molecule type" value="Genomic_DNA"/>
</dbReference>
<keyword evidence="3" id="KW-0732">Signal</keyword>
<feature type="compositionally biased region" description="Acidic residues" evidence="1">
    <location>
        <begin position="260"/>
        <end position="279"/>
    </location>
</feature>
<evidence type="ECO:0000256" key="3">
    <source>
        <dbReference type="SAM" id="SignalP"/>
    </source>
</evidence>
<feature type="region of interest" description="Disordered" evidence="1">
    <location>
        <begin position="336"/>
        <end position="361"/>
    </location>
</feature>
<feature type="compositionally biased region" description="Gly residues" evidence="1">
    <location>
        <begin position="339"/>
        <end position="355"/>
    </location>
</feature>